<dbReference type="PANTHER" id="PTHR37984">
    <property type="entry name" value="PROTEIN CBG26694"/>
    <property type="match status" value="1"/>
</dbReference>
<feature type="compositionally biased region" description="Polar residues" evidence="7">
    <location>
        <begin position="709"/>
        <end position="724"/>
    </location>
</feature>
<dbReference type="GO" id="GO:0003676">
    <property type="term" value="F:nucleic acid binding"/>
    <property type="evidence" value="ECO:0007669"/>
    <property type="project" value="InterPro"/>
</dbReference>
<dbReference type="InterPro" id="IPR001584">
    <property type="entry name" value="Integrase_cat-core"/>
</dbReference>
<dbReference type="PROSITE" id="PS50994">
    <property type="entry name" value="INTEGRASE"/>
    <property type="match status" value="1"/>
</dbReference>
<evidence type="ECO:0000256" key="5">
    <source>
        <dbReference type="ARBA" id="ARBA00022918"/>
    </source>
</evidence>
<sequence>MAFGLCNAPATFERAMDNLLRHLKWQMCLCYLDDIVVFSQTFPEHLERLCCVLRCIQEAGLIRISKKCLLGAKEIKILGHLVSVEGIKIDPDKIKAVQNFPTPKNIQDVKSFLGLCSYYCRFIKYFCHRARPLQVLLKNNYKFMWAELQEEAFGDLKSALISEPILSLFDETAPTELHTDASGYGIGAVLVQQQDGREKVIAYASRTLTNPETNYSTTERECLCAVWAIMKFRPYLFGKSFTIIRDHHSLLEKKHQDADSLSRSPIEDGTISEEIGALSTILNLGQEQRKDSEISTTIQSCQESKKSNRSDLQVIDEALYKRNFDPSGKRWLPVIPKHLRLDIARHIHDAPTAGHLEFIKTYVRLRKRCYWPGLYRSVRNYVTHCKECQRKTPIPQKPPGHLMPMPAVEAPFHRVGVDLLGRFPKSLGDNKWIIVCTDYLTRYAITKFLPSADAPEVSKFMVEEIILKHGAPRSIITDRGQVFQSKLIFEINRLCNVDLRMSTAYHPQTNGLTERFNKTLAYLLSMYVDVEQRNWDQILPFVTFAYNTALQETTGLKTFYLLHGREAETTLDTIFPHSPDGATQDYLQRLLNQTKESRQLARLRTLESQQKDLRIYDAKHRPFNYNPWDLVWTFTPVRKVGLSEKLLKKYFGPYQVVRKLSEVTYEVQVFGPLTKRRKIKDIVHVVRMNPYYDPDMQKDFLEDSPKIIQDTNSPRAEPESTSPE</sequence>
<keyword evidence="2" id="KW-0548">Nucleotidyltransferase</keyword>
<evidence type="ECO:0000256" key="1">
    <source>
        <dbReference type="ARBA" id="ARBA00012493"/>
    </source>
</evidence>
<dbReference type="SUPFAM" id="SSF53098">
    <property type="entry name" value="Ribonuclease H-like"/>
    <property type="match status" value="1"/>
</dbReference>
<dbReference type="Pfam" id="PF22938">
    <property type="entry name" value="Integrase_p58_C"/>
    <property type="match status" value="1"/>
</dbReference>
<dbReference type="EC" id="2.7.7.49" evidence="1"/>
<keyword evidence="6" id="KW-0511">Multifunctional enzyme</keyword>
<dbReference type="InterPro" id="IPR054465">
    <property type="entry name" value="Integrase_p58-like_C"/>
</dbReference>
<keyword evidence="3" id="KW-0540">Nuclease</keyword>
<dbReference type="Gene3D" id="3.30.420.10">
    <property type="entry name" value="Ribonuclease H-like superfamily/Ribonuclease H"/>
    <property type="match status" value="1"/>
</dbReference>
<dbReference type="CDD" id="cd09274">
    <property type="entry name" value="RNase_HI_RT_Ty3"/>
    <property type="match status" value="1"/>
</dbReference>
<dbReference type="FunFam" id="3.30.420.10:FF:000032">
    <property type="entry name" value="Retrovirus-related Pol polyprotein from transposon 297-like Protein"/>
    <property type="match status" value="1"/>
</dbReference>
<dbReference type="CDD" id="cd01647">
    <property type="entry name" value="RT_LTR"/>
    <property type="match status" value="1"/>
</dbReference>
<dbReference type="InterPro" id="IPR043502">
    <property type="entry name" value="DNA/RNA_pol_sf"/>
</dbReference>
<dbReference type="Gene3D" id="1.10.340.70">
    <property type="match status" value="1"/>
</dbReference>
<dbReference type="InterPro" id="IPR012337">
    <property type="entry name" value="RNaseH-like_sf"/>
</dbReference>
<dbReference type="FunFam" id="3.30.70.270:FF:000026">
    <property type="entry name" value="Transposon Ty3-G Gag-Pol polyprotein"/>
    <property type="match status" value="1"/>
</dbReference>
<proteinExistence type="predicted"/>
<dbReference type="PANTHER" id="PTHR37984:SF5">
    <property type="entry name" value="PROTEIN NYNRIN-LIKE"/>
    <property type="match status" value="1"/>
</dbReference>
<keyword evidence="4" id="KW-0378">Hydrolase</keyword>
<dbReference type="FunFam" id="3.30.70.270:FF:000003">
    <property type="entry name" value="Transposon Ty3-G Gag-Pol polyprotein"/>
    <property type="match status" value="1"/>
</dbReference>
<dbReference type="InterPro" id="IPR050951">
    <property type="entry name" value="Retrovirus_Pol_polyprotein"/>
</dbReference>
<evidence type="ECO:0000256" key="3">
    <source>
        <dbReference type="ARBA" id="ARBA00022722"/>
    </source>
</evidence>
<dbReference type="InterPro" id="IPR041588">
    <property type="entry name" value="Integrase_H2C2"/>
</dbReference>
<dbReference type="Pfam" id="PF00078">
    <property type="entry name" value="RVT_1"/>
    <property type="match status" value="1"/>
</dbReference>
<feature type="region of interest" description="Disordered" evidence="7">
    <location>
        <begin position="703"/>
        <end position="724"/>
    </location>
</feature>
<dbReference type="EMBL" id="BGPR01065186">
    <property type="protein sequence ID" value="GBO40022.1"/>
    <property type="molecule type" value="Genomic_DNA"/>
</dbReference>
<keyword evidence="2" id="KW-0808">Transferase</keyword>
<evidence type="ECO:0000259" key="8">
    <source>
        <dbReference type="PROSITE" id="PS50994"/>
    </source>
</evidence>
<dbReference type="OrthoDB" id="6418967at2759"/>
<comment type="caution">
    <text evidence="9">The sequence shown here is derived from an EMBL/GenBank/DDBJ whole genome shotgun (WGS) entry which is preliminary data.</text>
</comment>
<dbReference type="Proteomes" id="UP000499080">
    <property type="component" value="Unassembled WGS sequence"/>
</dbReference>
<dbReference type="Pfam" id="PF17919">
    <property type="entry name" value="RT_RNaseH_2"/>
    <property type="match status" value="1"/>
</dbReference>
<evidence type="ECO:0000256" key="6">
    <source>
        <dbReference type="ARBA" id="ARBA00023268"/>
    </source>
</evidence>
<evidence type="ECO:0000313" key="9">
    <source>
        <dbReference type="EMBL" id="GBO40022.1"/>
    </source>
</evidence>
<evidence type="ECO:0000313" key="10">
    <source>
        <dbReference type="Proteomes" id="UP000499080"/>
    </source>
</evidence>
<feature type="domain" description="Integrase catalytic" evidence="8">
    <location>
        <begin position="407"/>
        <end position="566"/>
    </location>
</feature>
<dbReference type="GO" id="GO:0004519">
    <property type="term" value="F:endonuclease activity"/>
    <property type="evidence" value="ECO:0007669"/>
    <property type="project" value="UniProtKB-KW"/>
</dbReference>
<keyword evidence="5" id="KW-0695">RNA-directed DNA polymerase</keyword>
<protein>
    <recommendedName>
        <fullName evidence="1">RNA-directed DNA polymerase</fullName>
        <ecNumber evidence="1">2.7.7.49</ecNumber>
    </recommendedName>
</protein>
<evidence type="ECO:0000256" key="4">
    <source>
        <dbReference type="ARBA" id="ARBA00022759"/>
    </source>
</evidence>
<dbReference type="InterPro" id="IPR041577">
    <property type="entry name" value="RT_RNaseH_2"/>
</dbReference>
<accession>A0A4Y2WVB7</accession>
<dbReference type="Gene3D" id="3.30.70.270">
    <property type="match status" value="2"/>
</dbReference>
<gene>
    <name evidence="9" type="primary">TY3B-I_919</name>
    <name evidence="9" type="ORF">AVEN_232961_1</name>
</gene>
<name>A0A4Y2WVB7_ARAVE</name>
<organism evidence="9 10">
    <name type="scientific">Araneus ventricosus</name>
    <name type="common">Orbweaver spider</name>
    <name type="synonym">Epeira ventricosa</name>
    <dbReference type="NCBI Taxonomy" id="182803"/>
    <lineage>
        <taxon>Eukaryota</taxon>
        <taxon>Metazoa</taxon>
        <taxon>Ecdysozoa</taxon>
        <taxon>Arthropoda</taxon>
        <taxon>Chelicerata</taxon>
        <taxon>Arachnida</taxon>
        <taxon>Araneae</taxon>
        <taxon>Araneomorphae</taxon>
        <taxon>Entelegynae</taxon>
        <taxon>Araneoidea</taxon>
        <taxon>Araneidae</taxon>
        <taxon>Araneus</taxon>
    </lineage>
</organism>
<dbReference type="SUPFAM" id="SSF56672">
    <property type="entry name" value="DNA/RNA polymerases"/>
    <property type="match status" value="1"/>
</dbReference>
<dbReference type="InterPro" id="IPR000477">
    <property type="entry name" value="RT_dom"/>
</dbReference>
<dbReference type="GO" id="GO:0003964">
    <property type="term" value="F:RNA-directed DNA polymerase activity"/>
    <property type="evidence" value="ECO:0007669"/>
    <property type="project" value="UniProtKB-KW"/>
</dbReference>
<dbReference type="FunFam" id="1.10.340.70:FF:000001">
    <property type="entry name" value="Retrovirus-related Pol polyprotein from transposon gypsy-like Protein"/>
    <property type="match status" value="1"/>
</dbReference>
<reference evidence="9 10" key="1">
    <citation type="journal article" date="2019" name="Sci. Rep.">
        <title>Orb-weaving spider Araneus ventricosus genome elucidates the spidroin gene catalogue.</title>
        <authorList>
            <person name="Kono N."/>
            <person name="Nakamura H."/>
            <person name="Ohtoshi R."/>
            <person name="Moran D.A.P."/>
            <person name="Shinohara A."/>
            <person name="Yoshida Y."/>
            <person name="Fujiwara M."/>
            <person name="Mori M."/>
            <person name="Tomita M."/>
            <person name="Arakawa K."/>
        </authorList>
    </citation>
    <scope>NUCLEOTIDE SEQUENCE [LARGE SCALE GENOMIC DNA]</scope>
</reference>
<dbReference type="GO" id="GO:0015074">
    <property type="term" value="P:DNA integration"/>
    <property type="evidence" value="ECO:0007669"/>
    <property type="project" value="InterPro"/>
</dbReference>
<dbReference type="GO" id="GO:0042575">
    <property type="term" value="C:DNA polymerase complex"/>
    <property type="evidence" value="ECO:0007669"/>
    <property type="project" value="UniProtKB-ARBA"/>
</dbReference>
<keyword evidence="10" id="KW-1185">Reference proteome</keyword>
<dbReference type="AlphaFoldDB" id="A0A4Y2WVB7"/>
<dbReference type="FunFam" id="3.10.20.370:FF:000001">
    <property type="entry name" value="Retrovirus-related Pol polyprotein from transposon 17.6-like protein"/>
    <property type="match status" value="1"/>
</dbReference>
<keyword evidence="4" id="KW-0255">Endonuclease</keyword>
<dbReference type="InterPro" id="IPR036397">
    <property type="entry name" value="RNaseH_sf"/>
</dbReference>
<evidence type="ECO:0000256" key="7">
    <source>
        <dbReference type="SAM" id="MobiDB-lite"/>
    </source>
</evidence>
<dbReference type="Pfam" id="PF17921">
    <property type="entry name" value="Integrase_H2C2"/>
    <property type="match status" value="1"/>
</dbReference>
<evidence type="ECO:0000256" key="2">
    <source>
        <dbReference type="ARBA" id="ARBA00022695"/>
    </source>
</evidence>
<dbReference type="InterPro" id="IPR043128">
    <property type="entry name" value="Rev_trsase/Diguanyl_cyclase"/>
</dbReference>